<dbReference type="PANTHER" id="PTHR39453">
    <property type="entry name" value="PHOSPHATE PROPANOYLTRANSFERASE"/>
    <property type="match status" value="1"/>
</dbReference>
<comment type="subcellular location">
    <subcellularLocation>
        <location evidence="10">Bacterial microcompartment</location>
    </subcellularLocation>
</comment>
<dbReference type="GO" id="GO:0016747">
    <property type="term" value="F:acyltransferase activity, transferring groups other than amino-acyl groups"/>
    <property type="evidence" value="ECO:0007669"/>
    <property type="project" value="InterPro"/>
</dbReference>
<evidence type="ECO:0000313" key="15">
    <source>
        <dbReference type="EMBL" id="VDR27870.1"/>
    </source>
</evidence>
<dbReference type="GO" id="GO:0046872">
    <property type="term" value="F:metal ion binding"/>
    <property type="evidence" value="ECO:0007669"/>
    <property type="project" value="UniProtKB-KW"/>
</dbReference>
<dbReference type="UniPathway" id="UPA00621"/>
<dbReference type="GO" id="GO:0051144">
    <property type="term" value="P:1,2-propanediol catabolic process"/>
    <property type="evidence" value="ECO:0007669"/>
    <property type="project" value="UniProtKB-UniPathway"/>
</dbReference>
<dbReference type="KEGG" id="rtg:NCTC13098_04245"/>
<evidence type="ECO:0000256" key="9">
    <source>
        <dbReference type="ARBA" id="ARBA00023315"/>
    </source>
</evidence>
<evidence type="ECO:0000313" key="16">
    <source>
        <dbReference type="Proteomes" id="UP000274346"/>
    </source>
</evidence>
<dbReference type="GO" id="GO:0031469">
    <property type="term" value="C:bacterial microcompartment"/>
    <property type="evidence" value="ECO:0007669"/>
    <property type="project" value="UniProtKB-SubCell"/>
</dbReference>
<name>A0A3P8M1F0_RAOTE</name>
<dbReference type="Proteomes" id="UP000274346">
    <property type="component" value="Chromosome"/>
</dbReference>
<evidence type="ECO:0000256" key="7">
    <source>
        <dbReference type="ARBA" id="ARBA00022723"/>
    </source>
</evidence>
<protein>
    <recommendedName>
        <fullName evidence="5">Phosphate propanoyltransferase</fullName>
        <ecNumber evidence="4">2.3.1.222</ecNumber>
    </recommendedName>
    <alternativeName>
        <fullName evidence="13">Phosphate acyltransferase PduL</fullName>
    </alternativeName>
    <alternativeName>
        <fullName evidence="12">Phosphotransacylase PduL</fullName>
    </alternativeName>
    <alternativeName>
        <fullName evidence="14">Propanediol utilization protein PduL</fullName>
    </alternativeName>
</protein>
<evidence type="ECO:0000256" key="4">
    <source>
        <dbReference type="ARBA" id="ARBA00012206"/>
    </source>
</evidence>
<evidence type="ECO:0000256" key="3">
    <source>
        <dbReference type="ARBA" id="ARBA00007342"/>
    </source>
</evidence>
<keyword evidence="9 15" id="KW-0012">Acyltransferase</keyword>
<dbReference type="AlphaFoldDB" id="A0A3P8M1F0"/>
<comment type="pathway">
    <text evidence="2">Polyol metabolism; 1,2-propanediol degradation.</text>
</comment>
<evidence type="ECO:0000256" key="6">
    <source>
        <dbReference type="ARBA" id="ARBA00022679"/>
    </source>
</evidence>
<proteinExistence type="inferred from homology"/>
<sequence>MNDNQQQAELITQQILQELAARGTQFRRPEPHSPQRLEIPVGISNRHVHLSREDMDALFGYGSTLTRMKAVKQPGQFCRGRDRDPARSQR</sequence>
<keyword evidence="11" id="KW-1283">Bacterial microcompartment</keyword>
<evidence type="ECO:0000256" key="13">
    <source>
        <dbReference type="ARBA" id="ARBA00030939"/>
    </source>
</evidence>
<dbReference type="Pfam" id="PF06130">
    <property type="entry name" value="PTAC"/>
    <property type="match status" value="1"/>
</dbReference>
<keyword evidence="6 15" id="KW-0808">Transferase</keyword>
<dbReference type="PANTHER" id="PTHR39453:SF1">
    <property type="entry name" value="PHOSPHATE PROPANOYLTRANSFERASE"/>
    <property type="match status" value="1"/>
</dbReference>
<comment type="cofactor">
    <cofactor evidence="1">
        <name>Zn(2+)</name>
        <dbReference type="ChEBI" id="CHEBI:29105"/>
    </cofactor>
</comment>
<keyword evidence="7" id="KW-0479">Metal-binding</keyword>
<organism evidence="15 16">
    <name type="scientific">Raoultella terrigena</name>
    <name type="common">Klebsiella terrigena</name>
    <dbReference type="NCBI Taxonomy" id="577"/>
    <lineage>
        <taxon>Bacteria</taxon>
        <taxon>Pseudomonadati</taxon>
        <taxon>Pseudomonadota</taxon>
        <taxon>Gammaproteobacteria</taxon>
        <taxon>Enterobacterales</taxon>
        <taxon>Enterobacteriaceae</taxon>
        <taxon>Klebsiella/Raoultella group</taxon>
        <taxon>Raoultella</taxon>
    </lineage>
</organism>
<evidence type="ECO:0000256" key="1">
    <source>
        <dbReference type="ARBA" id="ARBA00001947"/>
    </source>
</evidence>
<evidence type="ECO:0000256" key="10">
    <source>
        <dbReference type="ARBA" id="ARBA00024322"/>
    </source>
</evidence>
<dbReference type="InterPro" id="IPR008300">
    <property type="entry name" value="PTAC"/>
</dbReference>
<evidence type="ECO:0000256" key="11">
    <source>
        <dbReference type="ARBA" id="ARBA00024446"/>
    </source>
</evidence>
<evidence type="ECO:0000256" key="14">
    <source>
        <dbReference type="ARBA" id="ARBA00033077"/>
    </source>
</evidence>
<evidence type="ECO:0000256" key="12">
    <source>
        <dbReference type="ARBA" id="ARBA00030044"/>
    </source>
</evidence>
<evidence type="ECO:0000256" key="8">
    <source>
        <dbReference type="ARBA" id="ARBA00022833"/>
    </source>
</evidence>
<dbReference type="EC" id="2.3.1.222" evidence="4"/>
<reference evidence="15 16" key="1">
    <citation type="submission" date="2018-12" db="EMBL/GenBank/DDBJ databases">
        <authorList>
            <consortium name="Pathogen Informatics"/>
        </authorList>
    </citation>
    <scope>NUCLEOTIDE SEQUENCE [LARGE SCALE GENOMIC DNA]</scope>
    <source>
        <strain evidence="15 16">NCTC13098</strain>
    </source>
</reference>
<evidence type="ECO:0000256" key="5">
    <source>
        <dbReference type="ARBA" id="ARBA00020837"/>
    </source>
</evidence>
<comment type="similarity">
    <text evidence="3">Belongs to the PduL family.</text>
</comment>
<dbReference type="EMBL" id="LR131271">
    <property type="protein sequence ID" value="VDR27870.1"/>
    <property type="molecule type" value="Genomic_DNA"/>
</dbReference>
<accession>A0A3P8M1F0</accession>
<keyword evidence="8" id="KW-0862">Zinc</keyword>
<gene>
    <name evidence="15" type="primary">pduL_1</name>
    <name evidence="15" type="ORF">NCTC13098_04245</name>
</gene>
<evidence type="ECO:0000256" key="2">
    <source>
        <dbReference type="ARBA" id="ARBA00004836"/>
    </source>
</evidence>